<organism evidence="3 4">
    <name type="scientific">Effrenium voratum</name>
    <dbReference type="NCBI Taxonomy" id="2562239"/>
    <lineage>
        <taxon>Eukaryota</taxon>
        <taxon>Sar</taxon>
        <taxon>Alveolata</taxon>
        <taxon>Dinophyceae</taxon>
        <taxon>Suessiales</taxon>
        <taxon>Symbiodiniaceae</taxon>
        <taxon>Effrenium</taxon>
    </lineage>
</organism>
<dbReference type="EMBL" id="CAUJNA010000104">
    <property type="protein sequence ID" value="CAJ1371900.1"/>
    <property type="molecule type" value="Genomic_DNA"/>
</dbReference>
<feature type="transmembrane region" description="Helical" evidence="1">
    <location>
        <begin position="57"/>
        <end position="75"/>
    </location>
</feature>
<comment type="caution">
    <text evidence="3">The sequence shown here is derived from an EMBL/GenBank/DDBJ whole genome shotgun (WGS) entry which is preliminary data.</text>
</comment>
<keyword evidence="2" id="KW-0732">Signal</keyword>
<keyword evidence="1" id="KW-0812">Transmembrane</keyword>
<feature type="signal peptide" evidence="2">
    <location>
        <begin position="1"/>
        <end position="19"/>
    </location>
</feature>
<evidence type="ECO:0000256" key="1">
    <source>
        <dbReference type="SAM" id="Phobius"/>
    </source>
</evidence>
<dbReference type="Proteomes" id="UP001178507">
    <property type="component" value="Unassembled WGS sequence"/>
</dbReference>
<evidence type="ECO:0000313" key="3">
    <source>
        <dbReference type="EMBL" id="CAJ1371900.1"/>
    </source>
</evidence>
<keyword evidence="1" id="KW-1133">Transmembrane helix</keyword>
<reference evidence="3" key="1">
    <citation type="submission" date="2023-08" db="EMBL/GenBank/DDBJ databases">
        <authorList>
            <person name="Chen Y."/>
            <person name="Shah S."/>
            <person name="Dougan E. K."/>
            <person name="Thang M."/>
            <person name="Chan C."/>
        </authorList>
    </citation>
    <scope>NUCLEOTIDE SEQUENCE</scope>
</reference>
<accession>A0AA36HMJ2</accession>
<feature type="chain" id="PRO_5041467121" evidence="2">
    <location>
        <begin position="20"/>
        <end position="107"/>
    </location>
</feature>
<gene>
    <name evidence="3" type="ORF">EVOR1521_LOCUS2104</name>
</gene>
<evidence type="ECO:0000256" key="2">
    <source>
        <dbReference type="SAM" id="SignalP"/>
    </source>
</evidence>
<protein>
    <submittedName>
        <fullName evidence="3">Uncharacterized protein</fullName>
    </submittedName>
</protein>
<keyword evidence="4" id="KW-1185">Reference proteome</keyword>
<keyword evidence="1" id="KW-0472">Membrane</keyword>
<proteinExistence type="predicted"/>
<sequence length="107" mass="11341">MEIPRAMRLLLCSLVVACAQNLKGSEVAKTDAATEAVPEQISLSEHSKLHPPTSGQAIVAFGLILLIPVAGLVIMKRGKDGGWEGAFGMICCLITGLWVYTAVLAFM</sequence>
<feature type="transmembrane region" description="Helical" evidence="1">
    <location>
        <begin position="87"/>
        <end position="106"/>
    </location>
</feature>
<evidence type="ECO:0000313" key="4">
    <source>
        <dbReference type="Proteomes" id="UP001178507"/>
    </source>
</evidence>
<name>A0AA36HMJ2_9DINO</name>
<dbReference type="AlphaFoldDB" id="A0AA36HMJ2"/>